<dbReference type="STRING" id="296587.C1FIR8"/>
<protein>
    <recommendedName>
        <fullName evidence="1">holo-[acyl-carrier-protein] synthase</fullName>
        <ecNumber evidence="1">2.7.8.7</ecNumber>
    </recommendedName>
</protein>
<evidence type="ECO:0000256" key="1">
    <source>
        <dbReference type="ARBA" id="ARBA00013172"/>
    </source>
</evidence>
<dbReference type="OrthoDB" id="498338at2759"/>
<feature type="compositionally biased region" description="Low complexity" evidence="3">
    <location>
        <begin position="70"/>
        <end position="90"/>
    </location>
</feature>
<dbReference type="eggNOG" id="KOG0945">
    <property type="taxonomic scope" value="Eukaryota"/>
</dbReference>
<feature type="region of interest" description="Disordered" evidence="3">
    <location>
        <begin position="187"/>
        <end position="212"/>
    </location>
</feature>
<keyword evidence="6" id="KW-1185">Reference proteome</keyword>
<dbReference type="GO" id="GO:0005829">
    <property type="term" value="C:cytosol"/>
    <property type="evidence" value="ECO:0007669"/>
    <property type="project" value="TreeGrafter"/>
</dbReference>
<accession>C1FIR8</accession>
<evidence type="ECO:0000313" key="5">
    <source>
        <dbReference type="EMBL" id="ACO70223.1"/>
    </source>
</evidence>
<organism evidence="5 6">
    <name type="scientific">Micromonas commoda (strain RCC299 / NOUM17 / CCMP2709)</name>
    <name type="common">Picoplanktonic green alga</name>
    <dbReference type="NCBI Taxonomy" id="296587"/>
    <lineage>
        <taxon>Eukaryota</taxon>
        <taxon>Viridiplantae</taxon>
        <taxon>Chlorophyta</taxon>
        <taxon>Mamiellophyceae</taxon>
        <taxon>Mamiellales</taxon>
        <taxon>Mamiellaceae</taxon>
        <taxon>Micromonas</taxon>
    </lineage>
</organism>
<dbReference type="GO" id="GO:0008897">
    <property type="term" value="F:holo-[acyl-carrier-protein] synthase activity"/>
    <property type="evidence" value="ECO:0007669"/>
    <property type="project" value="UniProtKB-EC"/>
</dbReference>
<dbReference type="GO" id="GO:0000287">
    <property type="term" value="F:magnesium ion binding"/>
    <property type="evidence" value="ECO:0007669"/>
    <property type="project" value="InterPro"/>
</dbReference>
<dbReference type="PANTHER" id="PTHR12215">
    <property type="entry name" value="PHOSPHOPANTETHEINE TRANSFERASE"/>
    <property type="match status" value="1"/>
</dbReference>
<dbReference type="GeneID" id="8248095"/>
<dbReference type="EMBL" id="CP001577">
    <property type="protein sequence ID" value="ACO70223.1"/>
    <property type="molecule type" value="Genomic_DNA"/>
</dbReference>
<keyword evidence="2" id="KW-0808">Transferase</keyword>
<dbReference type="GO" id="GO:0019878">
    <property type="term" value="P:lysine biosynthetic process via aminoadipic acid"/>
    <property type="evidence" value="ECO:0007669"/>
    <property type="project" value="TreeGrafter"/>
</dbReference>
<evidence type="ECO:0000256" key="2">
    <source>
        <dbReference type="ARBA" id="ARBA00022679"/>
    </source>
</evidence>
<dbReference type="InParanoid" id="C1FIR8"/>
<dbReference type="Proteomes" id="UP000002009">
    <property type="component" value="Chromosome 12"/>
</dbReference>
<dbReference type="Pfam" id="PF01648">
    <property type="entry name" value="ACPS"/>
    <property type="match status" value="1"/>
</dbReference>
<dbReference type="OMA" id="ARHHATW"/>
<evidence type="ECO:0000259" key="4">
    <source>
        <dbReference type="Pfam" id="PF01648"/>
    </source>
</evidence>
<dbReference type="KEGG" id="mis:MICPUN_63247"/>
<evidence type="ECO:0000256" key="3">
    <source>
        <dbReference type="SAM" id="MobiDB-lite"/>
    </source>
</evidence>
<sequence>MQRGASLGRAMVSLATRGAPAHLARARSGATATTSSLTRASSHNGARHHATWSLQPSHPTPRPPHRATRGRPSSPPVVARSSTTDSTSTSAIKGDRVTLPPPGDVHLWIMDPADAADPALCRDYRERCLPASERDALESEAANMTEGALRQATHSKALMRWVLARYCGGEVAPADLRFAHGEHGKPRLVGVGGGATSSSSNPSASHDDDDDDDDAAWTRIRFSVSHTNRLVVLAVTSAPGIEPALQQRWKPCGSPTPSASPGWGADVPANASHEVGVDCEDERRRTSAAADKLAGRWLSALEHDALKAIGDDDARASAFMRTWTLKEAYVKALGTGIAAHPFGGFDVTLRQSDGRSKVSSGLAPPSSPGVITLTERSGTSAVERRAWAATASRWRMALLKPRADDSLLVAVCADGGSREGSNDASAGMNVRVRWTVPMVGDVAEGTRPPPTLIARSEGFGALE</sequence>
<dbReference type="AlphaFoldDB" id="C1FIR8"/>
<feature type="compositionally biased region" description="Low complexity" evidence="3">
    <location>
        <begin position="26"/>
        <end position="42"/>
    </location>
</feature>
<dbReference type="SUPFAM" id="SSF56214">
    <property type="entry name" value="4'-phosphopantetheinyl transferase"/>
    <property type="match status" value="2"/>
</dbReference>
<reference evidence="5 6" key="1">
    <citation type="journal article" date="2009" name="Science">
        <title>Green evolution and dynamic adaptations revealed by genomes of the marine picoeukaryotes Micromonas.</title>
        <authorList>
            <person name="Worden A.Z."/>
            <person name="Lee J.H."/>
            <person name="Mock T."/>
            <person name="Rouze P."/>
            <person name="Simmons M.P."/>
            <person name="Aerts A.L."/>
            <person name="Allen A.E."/>
            <person name="Cuvelier M.L."/>
            <person name="Derelle E."/>
            <person name="Everett M.V."/>
            <person name="Foulon E."/>
            <person name="Grimwood J."/>
            <person name="Gundlach H."/>
            <person name="Henrissat B."/>
            <person name="Napoli C."/>
            <person name="McDonald S.M."/>
            <person name="Parker M.S."/>
            <person name="Rombauts S."/>
            <person name="Salamov A."/>
            <person name="Von Dassow P."/>
            <person name="Badger J.H."/>
            <person name="Coutinho P.M."/>
            <person name="Demir E."/>
            <person name="Dubchak I."/>
            <person name="Gentemann C."/>
            <person name="Eikrem W."/>
            <person name="Gready J.E."/>
            <person name="John U."/>
            <person name="Lanier W."/>
            <person name="Lindquist E.A."/>
            <person name="Lucas S."/>
            <person name="Mayer K.F."/>
            <person name="Moreau H."/>
            <person name="Not F."/>
            <person name="Otillar R."/>
            <person name="Panaud O."/>
            <person name="Pangilinan J."/>
            <person name="Paulsen I."/>
            <person name="Piegu B."/>
            <person name="Poliakov A."/>
            <person name="Robbens S."/>
            <person name="Schmutz J."/>
            <person name="Toulza E."/>
            <person name="Wyss T."/>
            <person name="Zelensky A."/>
            <person name="Zhou K."/>
            <person name="Armbrust E.V."/>
            <person name="Bhattacharya D."/>
            <person name="Goodenough U.W."/>
            <person name="Van de Peer Y."/>
            <person name="Grigoriev I.V."/>
        </authorList>
    </citation>
    <scope>NUCLEOTIDE SEQUENCE [LARGE SCALE GENOMIC DNA]</scope>
    <source>
        <strain evidence="6">RCC299 / NOUM17</strain>
    </source>
</reference>
<proteinExistence type="predicted"/>
<feature type="region of interest" description="Disordered" evidence="3">
    <location>
        <begin position="441"/>
        <end position="463"/>
    </location>
</feature>
<dbReference type="InterPro" id="IPR050559">
    <property type="entry name" value="P-Pant_transferase_sf"/>
</dbReference>
<name>C1FIR8_MICCC</name>
<dbReference type="EC" id="2.7.8.7" evidence="1"/>
<dbReference type="InterPro" id="IPR037143">
    <property type="entry name" value="4-PPantetheinyl_Trfase_dom_sf"/>
</dbReference>
<gene>
    <name evidence="5" type="ORF">MICPUN_63247</name>
</gene>
<dbReference type="PANTHER" id="PTHR12215:SF15">
    <property type="entry name" value="4'-PHOSPHOPANTETHEINYL TRANSFERASE SUPERFAMILY-RELATED"/>
    <property type="match status" value="1"/>
</dbReference>
<feature type="domain" description="4'-phosphopantetheinyl transferase" evidence="4">
    <location>
        <begin position="275"/>
        <end position="355"/>
    </location>
</feature>
<feature type="region of interest" description="Disordered" evidence="3">
    <location>
        <begin position="20"/>
        <end position="101"/>
    </location>
</feature>
<dbReference type="RefSeq" id="XP_002508965.1">
    <property type="nucleotide sequence ID" value="XM_002508919.1"/>
</dbReference>
<dbReference type="FunCoup" id="C1FIR8">
    <property type="interactions" value="1168"/>
</dbReference>
<dbReference type="Gene3D" id="3.90.470.20">
    <property type="entry name" value="4'-phosphopantetheinyl transferase domain"/>
    <property type="match status" value="2"/>
</dbReference>
<dbReference type="InterPro" id="IPR008278">
    <property type="entry name" value="4-PPantetheinyl_Trfase_dom"/>
</dbReference>
<evidence type="ECO:0000313" key="6">
    <source>
        <dbReference type="Proteomes" id="UP000002009"/>
    </source>
</evidence>